<comment type="caution">
    <text evidence="10">The sequence shown here is derived from an EMBL/GenBank/DDBJ whole genome shotgun (WGS) entry which is preliminary data.</text>
</comment>
<reference evidence="10" key="1">
    <citation type="journal article" date="2014" name="Int. J. Syst. Evol. Microbiol.">
        <title>Complete genome of a new Firmicutes species belonging to the dominant human colonic microbiota ('Ruminococcus bicirculans') reveals two chromosomes and a selective capacity to utilize plant glucans.</title>
        <authorList>
            <consortium name="NISC Comparative Sequencing Program"/>
            <person name="Wegmann U."/>
            <person name="Louis P."/>
            <person name="Goesmann A."/>
            <person name="Henrissat B."/>
            <person name="Duncan S.H."/>
            <person name="Flint H.J."/>
        </authorList>
    </citation>
    <scope>NUCLEOTIDE SEQUENCE</scope>
    <source>
        <strain evidence="10">NBRC 105830</strain>
    </source>
</reference>
<feature type="domain" description="PPIase FKBP-type" evidence="8">
    <location>
        <begin position="254"/>
        <end position="343"/>
    </location>
</feature>
<dbReference type="RefSeq" id="WP_284284482.1">
    <property type="nucleotide sequence ID" value="NZ_BSUJ01000001.1"/>
</dbReference>
<protein>
    <recommendedName>
        <fullName evidence="3 6">peptidylprolyl isomerase</fullName>
        <ecNumber evidence="3 6">5.2.1.8</ecNumber>
    </recommendedName>
</protein>
<dbReference type="PANTHER" id="PTHR43811">
    <property type="entry name" value="FKBP-TYPE PEPTIDYL-PROLYL CIS-TRANS ISOMERASE FKPA"/>
    <property type="match status" value="1"/>
</dbReference>
<dbReference type="SUPFAM" id="SSF54534">
    <property type="entry name" value="FKBP-like"/>
    <property type="match status" value="2"/>
</dbReference>
<comment type="similarity">
    <text evidence="2">Belongs to the FKBP-type PPIase family.</text>
</comment>
<dbReference type="GO" id="GO:0016853">
    <property type="term" value="F:isomerase activity"/>
    <property type="evidence" value="ECO:0007669"/>
    <property type="project" value="UniProtKB-KW"/>
</dbReference>
<dbReference type="InterPro" id="IPR001179">
    <property type="entry name" value="PPIase_FKBP_dom"/>
</dbReference>
<dbReference type="PROSITE" id="PS50059">
    <property type="entry name" value="FKBP_PPIASE"/>
    <property type="match status" value="1"/>
</dbReference>
<evidence type="ECO:0000256" key="7">
    <source>
        <dbReference type="SAM" id="MobiDB-lite"/>
    </source>
</evidence>
<comment type="catalytic activity">
    <reaction evidence="1 6">
        <text>[protein]-peptidylproline (omega=180) = [protein]-peptidylproline (omega=0)</text>
        <dbReference type="Rhea" id="RHEA:16237"/>
        <dbReference type="Rhea" id="RHEA-COMP:10747"/>
        <dbReference type="Rhea" id="RHEA-COMP:10748"/>
        <dbReference type="ChEBI" id="CHEBI:83833"/>
        <dbReference type="ChEBI" id="CHEBI:83834"/>
        <dbReference type="EC" id="5.2.1.8"/>
    </reaction>
</comment>
<keyword evidence="5 6" id="KW-0413">Isomerase</keyword>
<dbReference type="Gene3D" id="3.10.50.40">
    <property type="match status" value="2"/>
</dbReference>
<dbReference type="EC" id="5.2.1.8" evidence="3 6"/>
<evidence type="ECO:0000313" key="10">
    <source>
        <dbReference type="EMBL" id="GMA22024.1"/>
    </source>
</evidence>
<dbReference type="InterPro" id="IPR046357">
    <property type="entry name" value="PPIase_dom_sf"/>
</dbReference>
<reference evidence="11" key="2">
    <citation type="journal article" date="2019" name="Int. J. Syst. Evol. Microbiol.">
        <title>The Global Catalogue of Microorganisms (GCM) 10K type strain sequencing project: providing services to taxonomists for standard genome sequencing and annotation.</title>
        <authorList>
            <consortium name="The Broad Institute Genomics Platform"/>
            <consortium name="The Broad Institute Genome Sequencing Center for Infectious Disease"/>
            <person name="Wu L."/>
            <person name="Ma J."/>
        </authorList>
    </citation>
    <scope>NUCLEOTIDE SEQUENCE [LARGE SCALE GENOMIC DNA]</scope>
    <source>
        <strain evidence="11">NBRC 105830</strain>
    </source>
</reference>
<evidence type="ECO:0000313" key="9">
    <source>
        <dbReference type="EMBL" id="GMA19730.1"/>
    </source>
</evidence>
<dbReference type="Pfam" id="PF00254">
    <property type="entry name" value="FKBP_C"/>
    <property type="match status" value="1"/>
</dbReference>
<dbReference type="Proteomes" id="UP001157109">
    <property type="component" value="Unassembled WGS sequence"/>
</dbReference>
<feature type="region of interest" description="Disordered" evidence="7">
    <location>
        <begin position="43"/>
        <end position="71"/>
    </location>
</feature>
<reference evidence="10" key="3">
    <citation type="submission" date="2023-02" db="EMBL/GenBank/DDBJ databases">
        <authorList>
            <person name="Sun Q."/>
            <person name="Mori K."/>
        </authorList>
    </citation>
    <scope>NUCLEOTIDE SEQUENCE</scope>
    <source>
        <strain evidence="10">NBRC 105830</strain>
    </source>
</reference>
<dbReference type="PANTHER" id="PTHR43811:SF19">
    <property type="entry name" value="39 KDA FK506-BINDING NUCLEAR PROTEIN"/>
    <property type="match status" value="1"/>
</dbReference>
<proteinExistence type="inferred from homology"/>
<organism evidence="10 11">
    <name type="scientific">Arsenicicoccus piscis</name>
    <dbReference type="NCBI Taxonomy" id="673954"/>
    <lineage>
        <taxon>Bacteria</taxon>
        <taxon>Bacillati</taxon>
        <taxon>Actinomycetota</taxon>
        <taxon>Actinomycetes</taxon>
        <taxon>Micrococcales</taxon>
        <taxon>Intrasporangiaceae</taxon>
        <taxon>Arsenicicoccus</taxon>
    </lineage>
</organism>
<evidence type="ECO:0000256" key="6">
    <source>
        <dbReference type="PROSITE-ProRule" id="PRU00277"/>
    </source>
</evidence>
<evidence type="ECO:0000259" key="8">
    <source>
        <dbReference type="PROSITE" id="PS50059"/>
    </source>
</evidence>
<evidence type="ECO:0000256" key="1">
    <source>
        <dbReference type="ARBA" id="ARBA00000971"/>
    </source>
</evidence>
<evidence type="ECO:0000256" key="4">
    <source>
        <dbReference type="ARBA" id="ARBA00023110"/>
    </source>
</evidence>
<keyword evidence="11" id="KW-1185">Reference proteome</keyword>
<evidence type="ECO:0000256" key="5">
    <source>
        <dbReference type="ARBA" id="ARBA00023235"/>
    </source>
</evidence>
<dbReference type="EMBL" id="BSUJ01000002">
    <property type="protein sequence ID" value="GMA22024.1"/>
    <property type="molecule type" value="Genomic_DNA"/>
</dbReference>
<evidence type="ECO:0000256" key="3">
    <source>
        <dbReference type="ARBA" id="ARBA00013194"/>
    </source>
</evidence>
<accession>A0ABQ6HWW7</accession>
<dbReference type="EMBL" id="BSUJ01000001">
    <property type="protein sequence ID" value="GMA19730.1"/>
    <property type="molecule type" value="Genomic_DNA"/>
</dbReference>
<name>A0ABQ6HWW7_9MICO</name>
<keyword evidence="4 6" id="KW-0697">Rotamase</keyword>
<sequence length="343" mass="34989">MLSCLVRGASLTLRVEIFVRFSSAKLAAVVAVPAIALAGCGGSSDGSPSSAAPQTASVGQPATGDLAGVTVGGSETAPTVTVSKKPFKVTQTTVKKIAEGSGEPAKESDVLKTQMIVVNGTTGETIYDSFKGKTTEPWPLSSTGTLTGLRKALVGEKVNGAKELVAVPPGDAFGANGQSSLKVGKDDTLLFYFETKGLQATEASGTPVAPKPGFPTVKVEQGKAATITIPKTPAPTTLQSEVLIKGNGPAVAKGQTVFAHYTGVVWATGKKFDSSWDHGTAPLSMPVGVSQLIPAWDKVLVGQTVGSRVVIVAPPAEAYGNKAQNAIPANSTLVFVIDIVDAM</sequence>
<gene>
    <name evidence="10" type="primary">fkbP1_2</name>
    <name evidence="9" type="synonym">fkbP1_1</name>
    <name evidence="9" type="ORF">GCM10025862_17510</name>
    <name evidence="10" type="ORF">GCM10025862_40450</name>
</gene>
<evidence type="ECO:0000313" key="11">
    <source>
        <dbReference type="Proteomes" id="UP001157109"/>
    </source>
</evidence>
<evidence type="ECO:0000256" key="2">
    <source>
        <dbReference type="ARBA" id="ARBA00006577"/>
    </source>
</evidence>